<name>A0A1I8A906_9BILA</name>
<dbReference type="AlphaFoldDB" id="A0A1I8A906"/>
<evidence type="ECO:0000313" key="2">
    <source>
        <dbReference type="Proteomes" id="UP000095287"/>
    </source>
</evidence>
<proteinExistence type="predicted"/>
<sequence>MEENVFSRSANLRSNVHDGRTTKDHQVDLTARETDLGDVEVAVLEELEDRLYDVLLGDGEGHARRHLGAGLLHALRGGSPVAVAILMLLLQRGRSYLSESNPSMDAELNESVNRKANMSMRLSKATGLRLKSHFISSDPA</sequence>
<evidence type="ECO:0000313" key="3">
    <source>
        <dbReference type="WBParaSite" id="L893_g33784.t1"/>
    </source>
</evidence>
<evidence type="ECO:0000256" key="1">
    <source>
        <dbReference type="SAM" id="MobiDB-lite"/>
    </source>
</evidence>
<dbReference type="WBParaSite" id="L893_g33784.t1">
    <property type="protein sequence ID" value="L893_g33784.t1"/>
    <property type="gene ID" value="L893_g33784"/>
</dbReference>
<organism evidence="2 3">
    <name type="scientific">Steinernema glaseri</name>
    <dbReference type="NCBI Taxonomy" id="37863"/>
    <lineage>
        <taxon>Eukaryota</taxon>
        <taxon>Metazoa</taxon>
        <taxon>Ecdysozoa</taxon>
        <taxon>Nematoda</taxon>
        <taxon>Chromadorea</taxon>
        <taxon>Rhabditida</taxon>
        <taxon>Tylenchina</taxon>
        <taxon>Panagrolaimomorpha</taxon>
        <taxon>Strongyloidoidea</taxon>
        <taxon>Steinernematidae</taxon>
        <taxon>Steinernema</taxon>
    </lineage>
</organism>
<feature type="region of interest" description="Disordered" evidence="1">
    <location>
        <begin position="1"/>
        <end position="29"/>
    </location>
</feature>
<dbReference type="Proteomes" id="UP000095287">
    <property type="component" value="Unplaced"/>
</dbReference>
<feature type="compositionally biased region" description="Polar residues" evidence="1">
    <location>
        <begin position="1"/>
        <end position="14"/>
    </location>
</feature>
<feature type="compositionally biased region" description="Basic and acidic residues" evidence="1">
    <location>
        <begin position="15"/>
        <end position="29"/>
    </location>
</feature>
<keyword evidence="2" id="KW-1185">Reference proteome</keyword>
<accession>A0A1I8A906</accession>
<reference evidence="3" key="1">
    <citation type="submission" date="2016-11" db="UniProtKB">
        <authorList>
            <consortium name="WormBaseParasite"/>
        </authorList>
    </citation>
    <scope>IDENTIFICATION</scope>
</reference>
<protein>
    <submittedName>
        <fullName evidence="3">Uncharacterized protein</fullName>
    </submittedName>
</protein>